<organism evidence="4 5">
    <name type="scientific">Flexibacter flexilis DSM 6793</name>
    <dbReference type="NCBI Taxonomy" id="927664"/>
    <lineage>
        <taxon>Bacteria</taxon>
        <taxon>Pseudomonadati</taxon>
        <taxon>Bacteroidota</taxon>
        <taxon>Cytophagia</taxon>
        <taxon>Cytophagales</taxon>
        <taxon>Flexibacteraceae</taxon>
        <taxon>Flexibacter</taxon>
    </lineage>
</organism>
<evidence type="ECO:0000256" key="1">
    <source>
        <dbReference type="ARBA" id="ARBA00009477"/>
    </source>
</evidence>
<dbReference type="PANTHER" id="PTHR30469:SF15">
    <property type="entry name" value="HLYD FAMILY OF SECRETION PROTEINS"/>
    <property type="match status" value="1"/>
</dbReference>
<dbReference type="AlphaFoldDB" id="A0A1I1F4F5"/>
<dbReference type="NCBIfam" id="TIGR01730">
    <property type="entry name" value="RND_mfp"/>
    <property type="match status" value="1"/>
</dbReference>
<dbReference type="InterPro" id="IPR058792">
    <property type="entry name" value="Beta-barrel_RND_2"/>
</dbReference>
<dbReference type="Gene3D" id="2.40.30.170">
    <property type="match status" value="1"/>
</dbReference>
<dbReference type="Pfam" id="PF25917">
    <property type="entry name" value="BSH_RND"/>
    <property type="match status" value="1"/>
</dbReference>
<gene>
    <name evidence="4" type="ORF">SAMN05421780_10231</name>
</gene>
<name>A0A1I1F4F5_9BACT</name>
<dbReference type="PROSITE" id="PS51257">
    <property type="entry name" value="PROKAR_LIPOPROTEIN"/>
    <property type="match status" value="1"/>
</dbReference>
<proteinExistence type="inferred from homology"/>
<dbReference type="EMBL" id="FOLE01000002">
    <property type="protein sequence ID" value="SFB93822.1"/>
    <property type="molecule type" value="Genomic_DNA"/>
</dbReference>
<dbReference type="Gene3D" id="2.40.50.100">
    <property type="match status" value="1"/>
</dbReference>
<evidence type="ECO:0000259" key="2">
    <source>
        <dbReference type="Pfam" id="PF25917"/>
    </source>
</evidence>
<sequence>MNKGRLSIVSMLVMVLISSCQKESPKHVAAPVKVSLLEIKNTKQQRTLSYSGTIEAENTANIGFAVPGVINRIAAQEGQKVSKGELLASVDDLEYQNALAIANAGLEQAEDMYKRLDDLYKKGSLPEKDYIDIKTKVTQAKANQKISAKHIRDSRLVAPMSGTITAKMIELGAMAAPGVPAFSIVKTDKVYARIAVPESEIGLLQKGMKASVYIPTIKETLSGTIAIINPLADDMSKTYTIKVILDNPKGRVLPGMLTNVSLENHQQEEIIAVPVKAIVRDADNISYVYTSNSQKKATRKRVEVVGMLGNNDAIVSGLQGGEQVVVAGQTRLKDGTSLAF</sequence>
<dbReference type="GO" id="GO:0015562">
    <property type="term" value="F:efflux transmembrane transporter activity"/>
    <property type="evidence" value="ECO:0007669"/>
    <property type="project" value="TreeGrafter"/>
</dbReference>
<dbReference type="InterPro" id="IPR058625">
    <property type="entry name" value="MdtA-like_BSH"/>
</dbReference>
<dbReference type="SUPFAM" id="SSF111369">
    <property type="entry name" value="HlyD-like secretion proteins"/>
    <property type="match status" value="1"/>
</dbReference>
<feature type="domain" description="CusB-like beta-barrel" evidence="3">
    <location>
        <begin position="190"/>
        <end position="265"/>
    </location>
</feature>
<dbReference type="Proteomes" id="UP000199514">
    <property type="component" value="Unassembled WGS sequence"/>
</dbReference>
<protein>
    <submittedName>
        <fullName evidence="4">RND family efflux transporter, MFP subunit</fullName>
    </submittedName>
</protein>
<evidence type="ECO:0000259" key="3">
    <source>
        <dbReference type="Pfam" id="PF25954"/>
    </source>
</evidence>
<dbReference type="PANTHER" id="PTHR30469">
    <property type="entry name" value="MULTIDRUG RESISTANCE PROTEIN MDTA"/>
    <property type="match status" value="1"/>
</dbReference>
<dbReference type="InterPro" id="IPR006143">
    <property type="entry name" value="RND_pump_MFP"/>
</dbReference>
<accession>A0A1I1F4F5</accession>
<dbReference type="Pfam" id="PF25954">
    <property type="entry name" value="Beta-barrel_RND_2"/>
    <property type="match status" value="1"/>
</dbReference>
<evidence type="ECO:0000313" key="5">
    <source>
        <dbReference type="Proteomes" id="UP000199514"/>
    </source>
</evidence>
<comment type="similarity">
    <text evidence="1">Belongs to the membrane fusion protein (MFP) (TC 8.A.1) family.</text>
</comment>
<feature type="domain" description="Multidrug resistance protein MdtA-like barrel-sandwich hybrid" evidence="2">
    <location>
        <begin position="58"/>
        <end position="185"/>
    </location>
</feature>
<dbReference type="STRING" id="927664.SAMN05421780_10231"/>
<dbReference type="Gene3D" id="1.10.287.470">
    <property type="entry name" value="Helix hairpin bin"/>
    <property type="match status" value="1"/>
</dbReference>
<dbReference type="Gene3D" id="2.40.420.20">
    <property type="match status" value="1"/>
</dbReference>
<reference evidence="4 5" key="1">
    <citation type="submission" date="2016-10" db="EMBL/GenBank/DDBJ databases">
        <authorList>
            <person name="de Groot N.N."/>
        </authorList>
    </citation>
    <scope>NUCLEOTIDE SEQUENCE [LARGE SCALE GENOMIC DNA]</scope>
    <source>
        <strain evidence="4 5">DSM 6793</strain>
    </source>
</reference>
<evidence type="ECO:0000313" key="4">
    <source>
        <dbReference type="EMBL" id="SFB93822.1"/>
    </source>
</evidence>
<dbReference type="GO" id="GO:1990281">
    <property type="term" value="C:efflux pump complex"/>
    <property type="evidence" value="ECO:0007669"/>
    <property type="project" value="TreeGrafter"/>
</dbReference>
<keyword evidence="5" id="KW-1185">Reference proteome</keyword>